<dbReference type="Pfam" id="PF00106">
    <property type="entry name" value="adh_short"/>
    <property type="match status" value="1"/>
</dbReference>
<evidence type="ECO:0000313" key="4">
    <source>
        <dbReference type="EMBL" id="KAK4443890.1"/>
    </source>
</evidence>
<keyword evidence="3" id="KW-0560">Oxidoreductase</keyword>
<dbReference type="Proteomes" id="UP001321760">
    <property type="component" value="Unassembled WGS sequence"/>
</dbReference>
<dbReference type="GO" id="GO:0005737">
    <property type="term" value="C:cytoplasm"/>
    <property type="evidence" value="ECO:0007669"/>
    <property type="project" value="TreeGrafter"/>
</dbReference>
<reference evidence="4" key="1">
    <citation type="journal article" date="2023" name="Mol. Phylogenet. Evol.">
        <title>Genome-scale phylogeny and comparative genomics of the fungal order Sordariales.</title>
        <authorList>
            <person name="Hensen N."/>
            <person name="Bonometti L."/>
            <person name="Westerberg I."/>
            <person name="Brannstrom I.O."/>
            <person name="Guillou S."/>
            <person name="Cros-Aarteil S."/>
            <person name="Calhoun S."/>
            <person name="Haridas S."/>
            <person name="Kuo A."/>
            <person name="Mondo S."/>
            <person name="Pangilinan J."/>
            <person name="Riley R."/>
            <person name="LaButti K."/>
            <person name="Andreopoulos B."/>
            <person name="Lipzen A."/>
            <person name="Chen C."/>
            <person name="Yan M."/>
            <person name="Daum C."/>
            <person name="Ng V."/>
            <person name="Clum A."/>
            <person name="Steindorff A."/>
            <person name="Ohm R.A."/>
            <person name="Martin F."/>
            <person name="Silar P."/>
            <person name="Natvig D.O."/>
            <person name="Lalanne C."/>
            <person name="Gautier V."/>
            <person name="Ament-Velasquez S.L."/>
            <person name="Kruys A."/>
            <person name="Hutchinson M.I."/>
            <person name="Powell A.J."/>
            <person name="Barry K."/>
            <person name="Miller A.N."/>
            <person name="Grigoriev I.V."/>
            <person name="Debuchy R."/>
            <person name="Gladieux P."/>
            <person name="Hiltunen Thoren M."/>
            <person name="Johannesson H."/>
        </authorList>
    </citation>
    <scope>NUCLEOTIDE SEQUENCE</scope>
    <source>
        <strain evidence="4">PSN243</strain>
    </source>
</reference>
<dbReference type="InterPro" id="IPR036291">
    <property type="entry name" value="NAD(P)-bd_dom_sf"/>
</dbReference>
<sequence>MAEIEYSEAVAQNVCARVIVVTGGARGIGGETVTLLHRLGAHVVFGDVLESAGTKLASSLSSSQPAKPSGGSAHFVKTNVCSYADQLALFAEAFRRHGRVDAAVTCAGVLDHPGWFDPSMLTLDAVQEESSAITTALNTNLISAVHFSRLAIAYITASPPLPGDFIPSLTFTASIAGIFWAPSMPCYSTSKHGLVGLSRTLSHNPIPIRSNSICPSATNTQILSDYTRKTWTGHLDLPMQEPADVAKYIVQCVADSTLSGKTVVVARGEACDVDEPLDRCAATWIGEENAREWKLLRSLEPSKPKS</sequence>
<name>A0AAV9G6C1_9PEZI</name>
<evidence type="ECO:0000256" key="1">
    <source>
        <dbReference type="ARBA" id="ARBA00006484"/>
    </source>
</evidence>
<dbReference type="GO" id="GO:0016616">
    <property type="term" value="F:oxidoreductase activity, acting on the CH-OH group of donors, NAD or NADP as acceptor"/>
    <property type="evidence" value="ECO:0007669"/>
    <property type="project" value="TreeGrafter"/>
</dbReference>
<dbReference type="Gene3D" id="3.40.50.720">
    <property type="entry name" value="NAD(P)-binding Rossmann-like Domain"/>
    <property type="match status" value="1"/>
</dbReference>
<keyword evidence="5" id="KW-1185">Reference proteome</keyword>
<dbReference type="AlphaFoldDB" id="A0AAV9G6C1"/>
<reference evidence="4" key="2">
    <citation type="submission" date="2023-05" db="EMBL/GenBank/DDBJ databases">
        <authorList>
            <consortium name="Lawrence Berkeley National Laboratory"/>
            <person name="Steindorff A."/>
            <person name="Hensen N."/>
            <person name="Bonometti L."/>
            <person name="Westerberg I."/>
            <person name="Brannstrom I.O."/>
            <person name="Guillou S."/>
            <person name="Cros-Aarteil S."/>
            <person name="Calhoun S."/>
            <person name="Haridas S."/>
            <person name="Kuo A."/>
            <person name="Mondo S."/>
            <person name="Pangilinan J."/>
            <person name="Riley R."/>
            <person name="Labutti K."/>
            <person name="Andreopoulos B."/>
            <person name="Lipzen A."/>
            <person name="Chen C."/>
            <person name="Yanf M."/>
            <person name="Daum C."/>
            <person name="Ng V."/>
            <person name="Clum A."/>
            <person name="Ohm R."/>
            <person name="Martin F."/>
            <person name="Silar P."/>
            <person name="Natvig D."/>
            <person name="Lalanne C."/>
            <person name="Gautier V."/>
            <person name="Ament-Velasquez S.L."/>
            <person name="Kruys A."/>
            <person name="Hutchinson M.I."/>
            <person name="Powell A.J."/>
            <person name="Barry K."/>
            <person name="Miller A.N."/>
            <person name="Grigoriev I.V."/>
            <person name="Debuchy R."/>
            <person name="Gladieux P."/>
            <person name="Thoren M.H."/>
            <person name="Johannesson H."/>
        </authorList>
    </citation>
    <scope>NUCLEOTIDE SEQUENCE</scope>
    <source>
        <strain evidence="4">PSN243</strain>
    </source>
</reference>
<dbReference type="PROSITE" id="PS00061">
    <property type="entry name" value="ADH_SHORT"/>
    <property type="match status" value="1"/>
</dbReference>
<comment type="caution">
    <text evidence="4">The sequence shown here is derived from an EMBL/GenBank/DDBJ whole genome shotgun (WGS) entry which is preliminary data.</text>
</comment>
<organism evidence="4 5">
    <name type="scientific">Podospora aff. communis PSN243</name>
    <dbReference type="NCBI Taxonomy" id="3040156"/>
    <lineage>
        <taxon>Eukaryota</taxon>
        <taxon>Fungi</taxon>
        <taxon>Dikarya</taxon>
        <taxon>Ascomycota</taxon>
        <taxon>Pezizomycotina</taxon>
        <taxon>Sordariomycetes</taxon>
        <taxon>Sordariomycetidae</taxon>
        <taxon>Sordariales</taxon>
        <taxon>Podosporaceae</taxon>
        <taxon>Podospora</taxon>
    </lineage>
</organism>
<evidence type="ECO:0008006" key="6">
    <source>
        <dbReference type="Google" id="ProtNLM"/>
    </source>
</evidence>
<dbReference type="EMBL" id="MU865985">
    <property type="protein sequence ID" value="KAK4443890.1"/>
    <property type="molecule type" value="Genomic_DNA"/>
</dbReference>
<dbReference type="InterPro" id="IPR002347">
    <property type="entry name" value="SDR_fam"/>
</dbReference>
<gene>
    <name evidence="4" type="ORF">QBC34DRAFT_416310</name>
</gene>
<protein>
    <recommendedName>
        <fullName evidence="6">NAD(P)-binding protein</fullName>
    </recommendedName>
</protein>
<comment type="similarity">
    <text evidence="1">Belongs to the short-chain dehydrogenases/reductases (SDR) family.</text>
</comment>
<proteinExistence type="inferred from homology"/>
<evidence type="ECO:0000256" key="2">
    <source>
        <dbReference type="ARBA" id="ARBA00022857"/>
    </source>
</evidence>
<dbReference type="InterPro" id="IPR020904">
    <property type="entry name" value="Sc_DH/Rdtase_CS"/>
</dbReference>
<keyword evidence="2" id="KW-0521">NADP</keyword>
<dbReference type="PRINTS" id="PR00081">
    <property type="entry name" value="GDHRDH"/>
</dbReference>
<dbReference type="PANTHER" id="PTHR44229:SF4">
    <property type="entry name" value="15-HYDROXYPROSTAGLANDIN DEHYDROGENASE [NAD(+)]"/>
    <property type="match status" value="1"/>
</dbReference>
<accession>A0AAV9G6C1</accession>
<dbReference type="SUPFAM" id="SSF51735">
    <property type="entry name" value="NAD(P)-binding Rossmann-fold domains"/>
    <property type="match status" value="1"/>
</dbReference>
<evidence type="ECO:0000313" key="5">
    <source>
        <dbReference type="Proteomes" id="UP001321760"/>
    </source>
</evidence>
<evidence type="ECO:0000256" key="3">
    <source>
        <dbReference type="ARBA" id="ARBA00023002"/>
    </source>
</evidence>
<dbReference type="PANTHER" id="PTHR44229">
    <property type="entry name" value="15-HYDROXYPROSTAGLANDIN DEHYDROGENASE [NAD(+)]"/>
    <property type="match status" value="1"/>
</dbReference>